<name>A0A3D8YGJ4_9BACT</name>
<evidence type="ECO:0000256" key="4">
    <source>
        <dbReference type="PROSITE-ProRule" id="PRU00335"/>
    </source>
</evidence>
<keyword evidence="7" id="KW-1185">Reference proteome</keyword>
<sequence>MEYNQKQLQIISVAERLFAAKGFSATSIRDISQEADINVSMVSYYFGSKDKLIEALFEVRAREFGARLDELLRDLGLSPMQRVNLMVDGMINRIFEKQCFHNVVLREQLSPDRRTPIISELLTELKLKNLRAMESIIHEGQKLGIFRSEVDVPMLSTTLYGTVNQLLSTKSYYCTVYGIQDLSEEEQEAHMIAKLKSHFKKIFQEMIKPELNDSITS</sequence>
<dbReference type="AlphaFoldDB" id="A0A3D8YGJ4"/>
<dbReference type="Gene3D" id="1.10.357.10">
    <property type="entry name" value="Tetracycline Repressor, domain 2"/>
    <property type="match status" value="1"/>
</dbReference>
<protein>
    <submittedName>
        <fullName evidence="6">TetR/AcrR family transcriptional regulator</fullName>
    </submittedName>
</protein>
<evidence type="ECO:0000256" key="2">
    <source>
        <dbReference type="ARBA" id="ARBA00023125"/>
    </source>
</evidence>
<accession>A0A3D8YGJ4</accession>
<dbReference type="PROSITE" id="PS50977">
    <property type="entry name" value="HTH_TETR_2"/>
    <property type="match status" value="1"/>
</dbReference>
<dbReference type="PANTHER" id="PTHR30055:SF234">
    <property type="entry name" value="HTH-TYPE TRANSCRIPTIONAL REGULATOR BETI"/>
    <property type="match status" value="1"/>
</dbReference>
<dbReference type="InterPro" id="IPR050109">
    <property type="entry name" value="HTH-type_TetR-like_transc_reg"/>
</dbReference>
<dbReference type="InterPro" id="IPR001647">
    <property type="entry name" value="HTH_TetR"/>
</dbReference>
<dbReference type="Pfam" id="PF00440">
    <property type="entry name" value="TetR_N"/>
    <property type="match status" value="1"/>
</dbReference>
<proteinExistence type="predicted"/>
<dbReference type="InterPro" id="IPR036271">
    <property type="entry name" value="Tet_transcr_reg_TetR-rel_C_sf"/>
</dbReference>
<keyword evidence="2 4" id="KW-0238">DNA-binding</keyword>
<dbReference type="InterPro" id="IPR009057">
    <property type="entry name" value="Homeodomain-like_sf"/>
</dbReference>
<dbReference type="SUPFAM" id="SSF46689">
    <property type="entry name" value="Homeodomain-like"/>
    <property type="match status" value="1"/>
</dbReference>
<comment type="caution">
    <text evidence="6">The sequence shown here is derived from an EMBL/GenBank/DDBJ whole genome shotgun (WGS) entry which is preliminary data.</text>
</comment>
<dbReference type="OrthoDB" id="9789566at2"/>
<keyword evidence="1" id="KW-0805">Transcription regulation</keyword>
<dbReference type="PANTHER" id="PTHR30055">
    <property type="entry name" value="HTH-TYPE TRANSCRIPTIONAL REGULATOR RUTR"/>
    <property type="match status" value="1"/>
</dbReference>
<evidence type="ECO:0000313" key="6">
    <source>
        <dbReference type="EMBL" id="REA63486.1"/>
    </source>
</evidence>
<gene>
    <name evidence="6" type="ORF">DSL64_03295</name>
</gene>
<evidence type="ECO:0000313" key="7">
    <source>
        <dbReference type="Proteomes" id="UP000256373"/>
    </source>
</evidence>
<feature type="domain" description="HTH tetR-type" evidence="5">
    <location>
        <begin position="4"/>
        <end position="64"/>
    </location>
</feature>
<dbReference type="EMBL" id="QNUL01000002">
    <property type="protein sequence ID" value="REA63486.1"/>
    <property type="molecule type" value="Genomic_DNA"/>
</dbReference>
<feature type="DNA-binding region" description="H-T-H motif" evidence="4">
    <location>
        <begin position="27"/>
        <end position="46"/>
    </location>
</feature>
<evidence type="ECO:0000256" key="3">
    <source>
        <dbReference type="ARBA" id="ARBA00023163"/>
    </source>
</evidence>
<dbReference type="PRINTS" id="PR00455">
    <property type="entry name" value="HTHTETR"/>
</dbReference>
<evidence type="ECO:0000259" key="5">
    <source>
        <dbReference type="PROSITE" id="PS50977"/>
    </source>
</evidence>
<reference evidence="6 7" key="1">
    <citation type="submission" date="2018-07" db="EMBL/GenBank/DDBJ databases">
        <title>Dyadobacter roseus sp. nov., isolated from rose rhizosphere soil.</title>
        <authorList>
            <person name="Chen L."/>
        </authorList>
    </citation>
    <scope>NUCLEOTIDE SEQUENCE [LARGE SCALE GENOMIC DNA]</scope>
    <source>
        <strain evidence="6 7">RS19</strain>
    </source>
</reference>
<dbReference type="GO" id="GO:0000976">
    <property type="term" value="F:transcription cis-regulatory region binding"/>
    <property type="evidence" value="ECO:0007669"/>
    <property type="project" value="TreeGrafter"/>
</dbReference>
<dbReference type="InterPro" id="IPR013570">
    <property type="entry name" value="Tscrpt_reg_YsiA_C"/>
</dbReference>
<dbReference type="Proteomes" id="UP000256373">
    <property type="component" value="Unassembled WGS sequence"/>
</dbReference>
<evidence type="ECO:0000256" key="1">
    <source>
        <dbReference type="ARBA" id="ARBA00023015"/>
    </source>
</evidence>
<dbReference type="SUPFAM" id="SSF48498">
    <property type="entry name" value="Tetracyclin repressor-like, C-terminal domain"/>
    <property type="match status" value="1"/>
</dbReference>
<dbReference type="RefSeq" id="WP_115829234.1">
    <property type="nucleotide sequence ID" value="NZ_QNUL01000002.1"/>
</dbReference>
<dbReference type="Pfam" id="PF08359">
    <property type="entry name" value="TetR_C_4"/>
    <property type="match status" value="1"/>
</dbReference>
<keyword evidence="3" id="KW-0804">Transcription</keyword>
<dbReference type="GO" id="GO:0003700">
    <property type="term" value="F:DNA-binding transcription factor activity"/>
    <property type="evidence" value="ECO:0007669"/>
    <property type="project" value="TreeGrafter"/>
</dbReference>
<organism evidence="6 7">
    <name type="scientific">Dyadobacter luteus</name>
    <dbReference type="NCBI Taxonomy" id="2259619"/>
    <lineage>
        <taxon>Bacteria</taxon>
        <taxon>Pseudomonadati</taxon>
        <taxon>Bacteroidota</taxon>
        <taxon>Cytophagia</taxon>
        <taxon>Cytophagales</taxon>
        <taxon>Spirosomataceae</taxon>
        <taxon>Dyadobacter</taxon>
    </lineage>
</organism>